<dbReference type="EMBL" id="LXQA011147392">
    <property type="protein sequence ID" value="MCI86694.1"/>
    <property type="molecule type" value="Genomic_DNA"/>
</dbReference>
<comment type="caution">
    <text evidence="2">The sequence shown here is derived from an EMBL/GenBank/DDBJ whole genome shotgun (WGS) entry which is preliminary data.</text>
</comment>
<evidence type="ECO:0000313" key="2">
    <source>
        <dbReference type="EMBL" id="MCI86694.1"/>
    </source>
</evidence>
<reference evidence="2 3" key="1">
    <citation type="journal article" date="2018" name="Front. Plant Sci.">
        <title>Red Clover (Trifolium pratense) and Zigzag Clover (T. medium) - A Picture of Genomic Similarities and Differences.</title>
        <authorList>
            <person name="Dluhosova J."/>
            <person name="Istvanek J."/>
            <person name="Nedelnik J."/>
            <person name="Repkova J."/>
        </authorList>
    </citation>
    <scope>NUCLEOTIDE SEQUENCE [LARGE SCALE GENOMIC DNA]</scope>
    <source>
        <strain evidence="3">cv. 10/8</strain>
        <tissue evidence="2">Leaf</tissue>
    </source>
</reference>
<evidence type="ECO:0000256" key="1">
    <source>
        <dbReference type="SAM" id="MobiDB-lite"/>
    </source>
</evidence>
<feature type="non-terminal residue" evidence="2">
    <location>
        <position position="1"/>
    </location>
</feature>
<dbReference type="AlphaFoldDB" id="A0A392VE86"/>
<proteinExistence type="predicted"/>
<sequence>DDGQEEAPKAVEKLLGLKELPPK</sequence>
<dbReference type="Proteomes" id="UP000265520">
    <property type="component" value="Unassembled WGS sequence"/>
</dbReference>
<protein>
    <submittedName>
        <fullName evidence="2">Uncharacterized protein</fullName>
    </submittedName>
</protein>
<evidence type="ECO:0000313" key="3">
    <source>
        <dbReference type="Proteomes" id="UP000265520"/>
    </source>
</evidence>
<organism evidence="2 3">
    <name type="scientific">Trifolium medium</name>
    <dbReference type="NCBI Taxonomy" id="97028"/>
    <lineage>
        <taxon>Eukaryota</taxon>
        <taxon>Viridiplantae</taxon>
        <taxon>Streptophyta</taxon>
        <taxon>Embryophyta</taxon>
        <taxon>Tracheophyta</taxon>
        <taxon>Spermatophyta</taxon>
        <taxon>Magnoliopsida</taxon>
        <taxon>eudicotyledons</taxon>
        <taxon>Gunneridae</taxon>
        <taxon>Pentapetalae</taxon>
        <taxon>rosids</taxon>
        <taxon>fabids</taxon>
        <taxon>Fabales</taxon>
        <taxon>Fabaceae</taxon>
        <taxon>Papilionoideae</taxon>
        <taxon>50 kb inversion clade</taxon>
        <taxon>NPAAA clade</taxon>
        <taxon>Hologalegina</taxon>
        <taxon>IRL clade</taxon>
        <taxon>Trifolieae</taxon>
        <taxon>Trifolium</taxon>
    </lineage>
</organism>
<name>A0A392VE86_9FABA</name>
<accession>A0A392VE86</accession>
<keyword evidence="3" id="KW-1185">Reference proteome</keyword>
<feature type="region of interest" description="Disordered" evidence="1">
    <location>
        <begin position="1"/>
        <end position="23"/>
    </location>
</feature>